<protein>
    <submittedName>
        <fullName evidence="1">Mitochondrial large ribosomal subunit l49</fullName>
    </submittedName>
</protein>
<keyword evidence="2" id="KW-1185">Reference proteome</keyword>
<accession>A0ACC3YYB9</accession>
<comment type="caution">
    <text evidence="1">The sequence shown here is derived from an EMBL/GenBank/DDBJ whole genome shotgun (WGS) entry which is preliminary data.</text>
</comment>
<name>A0ACC3YYB9_COLTU</name>
<organism evidence="1 2">
    <name type="scientific">Colletotrichum truncatum</name>
    <name type="common">Anthracnose fungus</name>
    <name type="synonym">Colletotrichum capsici</name>
    <dbReference type="NCBI Taxonomy" id="5467"/>
    <lineage>
        <taxon>Eukaryota</taxon>
        <taxon>Fungi</taxon>
        <taxon>Dikarya</taxon>
        <taxon>Ascomycota</taxon>
        <taxon>Pezizomycotina</taxon>
        <taxon>Sordariomycetes</taxon>
        <taxon>Hypocreomycetidae</taxon>
        <taxon>Glomerellales</taxon>
        <taxon>Glomerellaceae</taxon>
        <taxon>Colletotrichum</taxon>
        <taxon>Colletotrichum truncatum species complex</taxon>
    </lineage>
</organism>
<sequence length="143" mass="15763">MRSALTRTALARPVTSLLLLPRQTAFLPTIRFSSTETSPATETSKTRSYTVGLTNSNSYPVYKHDKAAGSSKFTIVKKIEGNNKALVQDLVQELGVPKENVKINPVTKHIEIKGHHVEQIKEWLSSTLGNPRTPKTLPIEVTA</sequence>
<dbReference type="Proteomes" id="UP000805649">
    <property type="component" value="Unassembled WGS sequence"/>
</dbReference>
<gene>
    <name evidence="1" type="ORF">CTRU02_209125</name>
</gene>
<reference evidence="1 2" key="1">
    <citation type="journal article" date="2020" name="Phytopathology">
        <title>Genome Sequence Resources of Colletotrichum truncatum, C. plurivorum, C. musicola, and C. sojae: Four Species Pathogenic to Soybean (Glycine max).</title>
        <authorList>
            <person name="Rogerio F."/>
            <person name="Boufleur T.R."/>
            <person name="Ciampi-Guillardi M."/>
            <person name="Sukno S.A."/>
            <person name="Thon M.R."/>
            <person name="Massola Junior N.S."/>
            <person name="Baroncelli R."/>
        </authorList>
    </citation>
    <scope>NUCLEOTIDE SEQUENCE [LARGE SCALE GENOMIC DNA]</scope>
    <source>
        <strain evidence="1 2">CMES1059</strain>
    </source>
</reference>
<evidence type="ECO:0000313" key="2">
    <source>
        <dbReference type="Proteomes" id="UP000805649"/>
    </source>
</evidence>
<proteinExistence type="predicted"/>
<evidence type="ECO:0000313" key="1">
    <source>
        <dbReference type="EMBL" id="KAL0936909.1"/>
    </source>
</evidence>
<dbReference type="EMBL" id="VUJX02000005">
    <property type="protein sequence ID" value="KAL0936909.1"/>
    <property type="molecule type" value="Genomic_DNA"/>
</dbReference>